<keyword evidence="1 2" id="KW-0436">Ligase</keyword>
<evidence type="ECO:0000313" key="6">
    <source>
        <dbReference type="Proteomes" id="UP001595841"/>
    </source>
</evidence>
<evidence type="ECO:0000256" key="1">
    <source>
        <dbReference type="ARBA" id="ARBA00022598"/>
    </source>
</evidence>
<reference evidence="6" key="1">
    <citation type="journal article" date="2019" name="Int. J. Syst. Evol. Microbiol.">
        <title>The Global Catalogue of Microorganisms (GCM) 10K type strain sequencing project: providing services to taxonomists for standard genome sequencing and annotation.</title>
        <authorList>
            <consortium name="The Broad Institute Genomics Platform"/>
            <consortium name="The Broad Institute Genome Sequencing Center for Infectious Disease"/>
            <person name="Wu L."/>
            <person name="Ma J."/>
        </authorList>
    </citation>
    <scope>NUCLEOTIDE SEQUENCE [LARGE SCALE GENOMIC DNA]</scope>
    <source>
        <strain evidence="6">CGMCC 1.15774</strain>
    </source>
</reference>
<protein>
    <recommendedName>
        <fullName evidence="2">Putative cysteine ligase BshC</fullName>
        <ecNumber evidence="2">6.-.-.-</ecNumber>
    </recommendedName>
</protein>
<dbReference type="EMBL" id="JBHSCL010000003">
    <property type="protein sequence ID" value="MFC4219169.1"/>
    <property type="molecule type" value="Genomic_DNA"/>
</dbReference>
<feature type="domain" description="Bacillithiol biosynthesis BshC C-terminal coiled-coil" evidence="4">
    <location>
        <begin position="377"/>
        <end position="532"/>
    </location>
</feature>
<dbReference type="InterPro" id="IPR011199">
    <property type="entry name" value="Bacillithiol_biosynth_BshC"/>
</dbReference>
<dbReference type="PIRSF" id="PIRSF012535">
    <property type="entry name" value="UCP012535"/>
    <property type="match status" value="1"/>
</dbReference>
<dbReference type="Proteomes" id="UP001595841">
    <property type="component" value="Unassembled WGS sequence"/>
</dbReference>
<evidence type="ECO:0000259" key="3">
    <source>
        <dbReference type="Pfam" id="PF10079"/>
    </source>
</evidence>
<name>A0ABV8PJU4_9FLAO</name>
<dbReference type="Pfam" id="PF10079">
    <property type="entry name" value="Rossmann-like_BshC"/>
    <property type="match status" value="1"/>
</dbReference>
<dbReference type="HAMAP" id="MF_01867">
    <property type="entry name" value="BshC"/>
    <property type="match status" value="1"/>
</dbReference>
<evidence type="ECO:0000259" key="4">
    <source>
        <dbReference type="Pfam" id="PF24850"/>
    </source>
</evidence>
<dbReference type="RefSeq" id="WP_379762581.1">
    <property type="nucleotide sequence ID" value="NZ_JBHSCL010000003.1"/>
</dbReference>
<comment type="similarity">
    <text evidence="2">Belongs to the BshC family.</text>
</comment>
<gene>
    <name evidence="2 5" type="primary">bshC</name>
    <name evidence="5" type="ORF">ACFOWS_03445</name>
</gene>
<sequence>MEVDCIPFKETGYFSKLICDYLDQLESLKPFYSRFPSAENFKEQIKEKGGNYPAAHRKVLVEALKGQYKGFEVSESTQANITALEKENSFTIVTGHQLNLFTGPLYFLYKIVSTLNLAKQLNDLYPDNHFVPVYWMATEDHDFDEINYFNLHGKKIQWNRSASGAVGALSTEGLDAVFELLSPELGNTGNAEELKKLFKKAYLEHSTLTDATRYLANALFGKEGLVIVDGDDKALKKILIPYVEKDIIEHIPYKAVSESITKLSEVSSDYSIQVNPREINYFYLKDEIRERIVKKNGKFHVLNTEISFSAEELKDELHKYPERFSPNVIARPLYQEVILPNLCYIGGGGELAYWLELKSYFGEMGVTFPMLLLRNSVLVITKKQSEKLEKLNLKISHLFLKQHSFINKKIRDISNIDIDFSPQKKLLEEQFKDLYELAQQTDKSFLGAVKAQEVKQKKGLDALEKRLLKAQKRKLKDHVVRMTDIQNELFPNKSLQERQLNFSELYLEMGDALIPTLLDSLNPLSGDFTILKY</sequence>
<dbReference type="InterPro" id="IPR055399">
    <property type="entry name" value="CC_BshC"/>
</dbReference>
<dbReference type="Pfam" id="PF24850">
    <property type="entry name" value="CC_BshC"/>
    <property type="match status" value="1"/>
</dbReference>
<evidence type="ECO:0000313" key="5">
    <source>
        <dbReference type="EMBL" id="MFC4219169.1"/>
    </source>
</evidence>
<dbReference type="NCBIfam" id="TIGR03998">
    <property type="entry name" value="thiol_BshC"/>
    <property type="match status" value="1"/>
</dbReference>
<comment type="caution">
    <text evidence="5">The sequence shown here is derived from an EMBL/GenBank/DDBJ whole genome shotgun (WGS) entry which is preliminary data.</text>
</comment>
<proteinExistence type="inferred from homology"/>
<organism evidence="5 6">
    <name type="scientific">Flagellimonas marina</name>
    <dbReference type="NCBI Taxonomy" id="1775168"/>
    <lineage>
        <taxon>Bacteria</taxon>
        <taxon>Pseudomonadati</taxon>
        <taxon>Bacteroidota</taxon>
        <taxon>Flavobacteriia</taxon>
        <taxon>Flavobacteriales</taxon>
        <taxon>Flavobacteriaceae</taxon>
        <taxon>Flagellimonas</taxon>
    </lineage>
</organism>
<evidence type="ECO:0000256" key="2">
    <source>
        <dbReference type="HAMAP-Rule" id="MF_01867"/>
    </source>
</evidence>
<accession>A0ABV8PJU4</accession>
<feature type="domain" description="Bacillithiol biosynthesis BshC N-terminal Rossmann-like" evidence="3">
    <location>
        <begin position="1"/>
        <end position="375"/>
    </location>
</feature>
<keyword evidence="6" id="KW-1185">Reference proteome</keyword>
<dbReference type="EC" id="6.-.-.-" evidence="2"/>
<dbReference type="InterPro" id="IPR055398">
    <property type="entry name" value="Rossmann-like_BshC"/>
</dbReference>